<feature type="compositionally biased region" description="Pro residues" evidence="1">
    <location>
        <begin position="369"/>
        <end position="382"/>
    </location>
</feature>
<dbReference type="AlphaFoldDB" id="A0A0F9SZX4"/>
<name>A0A0F9SZX4_9ZZZZ</name>
<protein>
    <submittedName>
        <fullName evidence="2">Uncharacterized protein</fullName>
    </submittedName>
</protein>
<feature type="compositionally biased region" description="Basic and acidic residues" evidence="1">
    <location>
        <begin position="616"/>
        <end position="632"/>
    </location>
</feature>
<dbReference type="EMBL" id="LAZR01000325">
    <property type="protein sequence ID" value="KKN74480.1"/>
    <property type="molecule type" value="Genomic_DNA"/>
</dbReference>
<reference evidence="2" key="1">
    <citation type="journal article" date="2015" name="Nature">
        <title>Complex archaea that bridge the gap between prokaryotes and eukaryotes.</title>
        <authorList>
            <person name="Spang A."/>
            <person name="Saw J.H."/>
            <person name="Jorgensen S.L."/>
            <person name="Zaremba-Niedzwiedzka K."/>
            <person name="Martijn J."/>
            <person name="Lind A.E."/>
            <person name="van Eijk R."/>
            <person name="Schleper C."/>
            <person name="Guy L."/>
            <person name="Ettema T.J."/>
        </authorList>
    </citation>
    <scope>NUCLEOTIDE SEQUENCE</scope>
</reference>
<feature type="region of interest" description="Disordered" evidence="1">
    <location>
        <begin position="610"/>
        <end position="671"/>
    </location>
</feature>
<sequence length="671" mass="74887">MLVLSGCQLNDILTMNKKPVNIEKKDRLTAYVSGMLSVRLPGLPESMREDMIRGAEAMSAIGVSSEEDHKDFIYVSLHTKKIAEDISGQKLSQEIAAKLSDIVFTNRVGRPIDTIFNFYRAVGNGLNEMGIPIKKMAYPLGQSGIRAENPRNTRKWMKIMREIYLMVHHGIRYTDALNNVTAEWDVMEKKDFENWMRFYQEGAHEKYKTAKDDDMQYLQLGGDGAPMIPFSALKGKLETAPSGMPNMNRYQGTKEQDDEDAEAAAEVEAERLEARDKKVISIGGRLRSVLKLLSDGDVQKLLDGKLDISISDFVKQIQDLQRYIFLFPLKNKNSSTVEDVIIQRGNRLTAQGHPRAGELLRKIAQGVPGAPPEAPPEGPPDAAPEGTPPMEDVGAPPPVEELKGLDPVDMDEGFEDESDDAWVRQFKNNLNFNNDNVKDEDSVIDDMAEITVEAQALPIEEPTPELPPEEEAAIEVGEEPDIEVGEEPDMLPDMAPDKAKPGADMNSLENVTVADVVERLERVSNILKNREIPRELAWIDFMLDKIGLASYFPALAEATKSALESNQYMSTRVEDILSRLRGSIEPESPLKLTTTEEEEAVTDDTLKRVRQNLDTVEQKDRARKEQKEKGMPEEESTVPIEELAQPVNVETTPPAPVRAPRPVPARPAPVR</sequence>
<evidence type="ECO:0000313" key="2">
    <source>
        <dbReference type="EMBL" id="KKN74480.1"/>
    </source>
</evidence>
<feature type="compositionally biased region" description="Pro residues" evidence="1">
    <location>
        <begin position="653"/>
        <end position="671"/>
    </location>
</feature>
<gene>
    <name evidence="2" type="ORF">LCGC14_0389970</name>
</gene>
<accession>A0A0F9SZX4</accession>
<comment type="caution">
    <text evidence="2">The sequence shown here is derived from an EMBL/GenBank/DDBJ whole genome shotgun (WGS) entry which is preliminary data.</text>
</comment>
<organism evidence="2">
    <name type="scientific">marine sediment metagenome</name>
    <dbReference type="NCBI Taxonomy" id="412755"/>
    <lineage>
        <taxon>unclassified sequences</taxon>
        <taxon>metagenomes</taxon>
        <taxon>ecological metagenomes</taxon>
    </lineage>
</organism>
<feature type="region of interest" description="Disordered" evidence="1">
    <location>
        <begin position="366"/>
        <end position="396"/>
    </location>
</feature>
<evidence type="ECO:0000256" key="1">
    <source>
        <dbReference type="SAM" id="MobiDB-lite"/>
    </source>
</evidence>
<proteinExistence type="predicted"/>